<accession>A0ABW8MVX4</accession>
<dbReference type="InterPro" id="IPR000524">
    <property type="entry name" value="Tscrpt_reg_HTH_GntR"/>
</dbReference>
<evidence type="ECO:0000313" key="6">
    <source>
        <dbReference type="Proteomes" id="UP001620514"/>
    </source>
</evidence>
<evidence type="ECO:0000256" key="2">
    <source>
        <dbReference type="ARBA" id="ARBA00023125"/>
    </source>
</evidence>
<dbReference type="GO" id="GO:0003677">
    <property type="term" value="F:DNA binding"/>
    <property type="evidence" value="ECO:0007669"/>
    <property type="project" value="UniProtKB-KW"/>
</dbReference>
<dbReference type="Proteomes" id="UP001620514">
    <property type="component" value="Unassembled WGS sequence"/>
</dbReference>
<reference evidence="5 6" key="1">
    <citation type="submission" date="2024-10" db="EMBL/GenBank/DDBJ databases">
        <authorList>
            <person name="Deangelis K."/>
            <person name="Huntemann M."/>
            <person name="Clum A."/>
            <person name="Wang J."/>
            <person name="Palaniappan K."/>
            <person name="Ritter S."/>
            <person name="Chen I.-M."/>
            <person name="Stamatis D."/>
            <person name="Reddy T."/>
            <person name="O'Malley R."/>
            <person name="Daum C."/>
            <person name="Ng V."/>
            <person name="Ivanova N."/>
            <person name="Kyrpides N."/>
            <person name="Woyke T."/>
        </authorList>
    </citation>
    <scope>NUCLEOTIDE SEQUENCE [LARGE SCALE GENOMIC DNA]</scope>
    <source>
        <strain evidence="5 6">GAS97</strain>
    </source>
</reference>
<dbReference type="InterPro" id="IPR008920">
    <property type="entry name" value="TF_FadR/GntR_C"/>
</dbReference>
<dbReference type="SUPFAM" id="SSF46785">
    <property type="entry name" value="Winged helix' DNA-binding domain"/>
    <property type="match status" value="1"/>
</dbReference>
<evidence type="ECO:0000256" key="1">
    <source>
        <dbReference type="ARBA" id="ARBA00023015"/>
    </source>
</evidence>
<dbReference type="PANTHER" id="PTHR43537">
    <property type="entry name" value="TRANSCRIPTIONAL REGULATOR, GNTR FAMILY"/>
    <property type="match status" value="1"/>
</dbReference>
<keyword evidence="1" id="KW-0805">Transcription regulation</keyword>
<dbReference type="InterPro" id="IPR011711">
    <property type="entry name" value="GntR_C"/>
</dbReference>
<sequence length="256" mass="28753">MSFETPTGAGRLLTIEFAGSNPYESRMLSKKTDPQRRPTPRLNKTESLLDTIYSDIRRRLNLGEWRPGDRLLDYEIAQDFDCTRMPVRQALLRLVNDGLLNSTTRGFQVPVLSDAEIREIFEVRRVLEPAAAAMAVAVADPNQLRASLTKAVDIAKVALTHQDTALMVSANTAFRRAWLQCVRNDRLLQMIAMSADHANQVRFSNTQDVGNYANTISELEKLADALTSQDSTRARTAMFNFLLAAESAYFARVQRV</sequence>
<dbReference type="InterPro" id="IPR036390">
    <property type="entry name" value="WH_DNA-bd_sf"/>
</dbReference>
<keyword evidence="6" id="KW-1185">Reference proteome</keyword>
<comment type="caution">
    <text evidence="5">The sequence shown here is derived from an EMBL/GenBank/DDBJ whole genome shotgun (WGS) entry which is preliminary data.</text>
</comment>
<dbReference type="PROSITE" id="PS50949">
    <property type="entry name" value="HTH_GNTR"/>
    <property type="match status" value="1"/>
</dbReference>
<evidence type="ECO:0000313" key="5">
    <source>
        <dbReference type="EMBL" id="MFK4447879.1"/>
    </source>
</evidence>
<evidence type="ECO:0000256" key="3">
    <source>
        <dbReference type="ARBA" id="ARBA00023163"/>
    </source>
</evidence>
<dbReference type="Pfam" id="PF00392">
    <property type="entry name" value="GntR"/>
    <property type="match status" value="1"/>
</dbReference>
<reference evidence="5 6" key="2">
    <citation type="submission" date="2024-11" db="EMBL/GenBank/DDBJ databases">
        <title>Using genomics to understand microbial adaptation to soil warming.</title>
        <authorList>
            <person name="Deangelis K.M. PhD."/>
        </authorList>
    </citation>
    <scope>NUCLEOTIDE SEQUENCE [LARGE SCALE GENOMIC DNA]</scope>
    <source>
        <strain evidence="5 6">GAS97</strain>
    </source>
</reference>
<evidence type="ECO:0000259" key="4">
    <source>
        <dbReference type="PROSITE" id="PS50949"/>
    </source>
</evidence>
<dbReference type="SUPFAM" id="SSF48008">
    <property type="entry name" value="GntR ligand-binding domain-like"/>
    <property type="match status" value="1"/>
</dbReference>
<dbReference type="SMART" id="SM00895">
    <property type="entry name" value="FCD"/>
    <property type="match status" value="1"/>
</dbReference>
<gene>
    <name evidence="5" type="ORF">ABH943_007918</name>
</gene>
<dbReference type="InterPro" id="IPR036388">
    <property type="entry name" value="WH-like_DNA-bd_sf"/>
</dbReference>
<name>A0ABW8MVX4_9BURK</name>
<dbReference type="SMART" id="SM00345">
    <property type="entry name" value="HTH_GNTR"/>
    <property type="match status" value="1"/>
</dbReference>
<keyword evidence="3" id="KW-0804">Transcription</keyword>
<dbReference type="Gene3D" id="1.10.10.10">
    <property type="entry name" value="Winged helix-like DNA-binding domain superfamily/Winged helix DNA-binding domain"/>
    <property type="match status" value="1"/>
</dbReference>
<dbReference type="Pfam" id="PF07729">
    <property type="entry name" value="FCD"/>
    <property type="match status" value="1"/>
</dbReference>
<dbReference type="PANTHER" id="PTHR43537:SF24">
    <property type="entry name" value="GLUCONATE OPERON TRANSCRIPTIONAL REPRESSOR"/>
    <property type="match status" value="1"/>
</dbReference>
<organism evidence="5 6">
    <name type="scientific">Caballeronia udeis</name>
    <dbReference type="NCBI Taxonomy" id="1232866"/>
    <lineage>
        <taxon>Bacteria</taxon>
        <taxon>Pseudomonadati</taxon>
        <taxon>Pseudomonadota</taxon>
        <taxon>Betaproteobacteria</taxon>
        <taxon>Burkholderiales</taxon>
        <taxon>Burkholderiaceae</taxon>
        <taxon>Caballeronia</taxon>
    </lineage>
</organism>
<feature type="domain" description="HTH gntR-type" evidence="4">
    <location>
        <begin position="46"/>
        <end position="112"/>
    </location>
</feature>
<protein>
    <submittedName>
        <fullName evidence="5">DNA-binding GntR family transcriptional regulator</fullName>
    </submittedName>
</protein>
<dbReference type="EMBL" id="JBIYDN010000039">
    <property type="protein sequence ID" value="MFK4447879.1"/>
    <property type="molecule type" value="Genomic_DNA"/>
</dbReference>
<proteinExistence type="predicted"/>
<keyword evidence="2 5" id="KW-0238">DNA-binding</keyword>
<dbReference type="Gene3D" id="1.20.120.530">
    <property type="entry name" value="GntR ligand-binding domain-like"/>
    <property type="match status" value="1"/>
</dbReference>